<dbReference type="HOGENOM" id="CLU_061505_0_0_11"/>
<comment type="caution">
    <text evidence="2">The sequence shown here is derived from an EMBL/GenBank/DDBJ whole genome shotgun (WGS) entry which is preliminary data.</text>
</comment>
<dbReference type="AlphaFoldDB" id="A7BDQ6"/>
<accession>A7BDQ6</accession>
<organism evidence="2 3">
    <name type="scientific">Schaalia dentiphila ATCC 17982</name>
    <dbReference type="NCBI Taxonomy" id="411466"/>
    <lineage>
        <taxon>Bacteria</taxon>
        <taxon>Bacillati</taxon>
        <taxon>Actinomycetota</taxon>
        <taxon>Actinomycetes</taxon>
        <taxon>Actinomycetales</taxon>
        <taxon>Actinomycetaceae</taxon>
        <taxon>Schaalia</taxon>
        <taxon>Schaalia dentiphila</taxon>
    </lineage>
</organism>
<reference evidence="2" key="2">
    <citation type="submission" date="2015-05" db="EMBL/GenBank/DDBJ databases">
        <title>Draft genome sequence of Actinomyces odontolyticus (ATCC 17982).</title>
        <authorList>
            <person name="Sudarsanam P."/>
            <person name="Ley R."/>
            <person name="Guruge J."/>
            <person name="Turnbaugh P.J."/>
            <person name="Mahowald M."/>
            <person name="Liep D."/>
            <person name="Gordon J."/>
        </authorList>
    </citation>
    <scope>NUCLEOTIDE SEQUENCE</scope>
    <source>
        <strain evidence="2">ATCC 17982</strain>
    </source>
</reference>
<gene>
    <name evidence="2" type="ORF">ACTODO_01802</name>
</gene>
<name>A7BDQ6_9ACTO</name>
<feature type="domain" description="DUF5129" evidence="1">
    <location>
        <begin position="1"/>
        <end position="266"/>
    </location>
</feature>
<dbReference type="Proteomes" id="UP000003553">
    <property type="component" value="Unassembled WGS sequence"/>
</dbReference>
<dbReference type="Pfam" id="PF17173">
    <property type="entry name" value="DUF5129"/>
    <property type="match status" value="1"/>
</dbReference>
<evidence type="ECO:0000259" key="1">
    <source>
        <dbReference type="Pfam" id="PF17173"/>
    </source>
</evidence>
<sequence length="293" mass="32565">MGTYFGEDIAPLLFVQEEIQDAAKDDFRAGRWSQGMVAAATKAAAYIPNEAGYSIKNRVVWPHWTGWLVSLTGIGVLLRGHSLRRTVRESSECIAEAWGETEERRSEVERAFHSIVDAGHYSKGLTARYGCAHQERKKVRERVAVLKSPGFFGSLSAGAASEREELLEDIELLSAADDAIFAARDFNALAPRWRDLWDNEVGPVFEDLSAADSISVKVRNRVKKHQVKNAVEAFNRWTNEQRDIIVGLGVSLEYADITPVQALNELDRIADESRARLTTLIGQVLVADTSSSF</sequence>
<evidence type="ECO:0000313" key="2">
    <source>
        <dbReference type="EMBL" id="EDN81331.1"/>
    </source>
</evidence>
<proteinExistence type="predicted"/>
<keyword evidence="3" id="KW-1185">Reference proteome</keyword>
<dbReference type="EMBL" id="AAYI02000004">
    <property type="protein sequence ID" value="EDN81331.1"/>
    <property type="molecule type" value="Genomic_DNA"/>
</dbReference>
<dbReference type="InterPro" id="IPR033435">
    <property type="entry name" value="DUF5129"/>
</dbReference>
<protein>
    <recommendedName>
        <fullName evidence="1">DUF5129 domain-containing protein</fullName>
    </recommendedName>
</protein>
<evidence type="ECO:0000313" key="3">
    <source>
        <dbReference type="Proteomes" id="UP000003553"/>
    </source>
</evidence>
<reference evidence="2" key="1">
    <citation type="submission" date="2007-04" db="EMBL/GenBank/DDBJ databases">
        <authorList>
            <person name="Fulton L."/>
            <person name="Clifton S."/>
            <person name="Fulton B."/>
            <person name="Xu J."/>
            <person name="Minx P."/>
            <person name="Pepin K.H."/>
            <person name="Johnson M."/>
            <person name="Thiruvilangam P."/>
            <person name="Bhonagiri V."/>
            <person name="Nash W.E."/>
            <person name="Mardis E.R."/>
            <person name="Wilson R.K."/>
        </authorList>
    </citation>
    <scope>NUCLEOTIDE SEQUENCE [LARGE SCALE GENOMIC DNA]</scope>
    <source>
        <strain evidence="2">ATCC 17982</strain>
    </source>
</reference>
<dbReference type="eggNOG" id="ENOG50337I7">
    <property type="taxonomic scope" value="Bacteria"/>
</dbReference>